<protein>
    <submittedName>
        <fullName evidence="2">Uncharacterized protein</fullName>
    </submittedName>
</protein>
<evidence type="ECO:0000256" key="1">
    <source>
        <dbReference type="SAM" id="MobiDB-lite"/>
    </source>
</evidence>
<sequence length="76" mass="8111">MSKYGENIGGMRQMPGAAEAMNGAAHDGKEDPSFIVGRLKEQAAFCERQSHQVCAAPHLPAGILSPYSDGERGRSH</sequence>
<feature type="region of interest" description="Disordered" evidence="1">
    <location>
        <begin position="1"/>
        <end position="29"/>
    </location>
</feature>
<organism evidence="2 3">
    <name type="scientific">Mesorhizobium prunaredense</name>
    <dbReference type="NCBI Taxonomy" id="1631249"/>
    <lineage>
        <taxon>Bacteria</taxon>
        <taxon>Pseudomonadati</taxon>
        <taxon>Pseudomonadota</taxon>
        <taxon>Alphaproteobacteria</taxon>
        <taxon>Hyphomicrobiales</taxon>
        <taxon>Phyllobacteriaceae</taxon>
        <taxon>Mesorhizobium</taxon>
    </lineage>
</organism>
<proteinExistence type="predicted"/>
<accession>A0A1R3V410</accession>
<gene>
    <name evidence="2" type="ORF">BQ8794_170137</name>
</gene>
<keyword evidence="3" id="KW-1185">Reference proteome</keyword>
<dbReference type="Proteomes" id="UP000188388">
    <property type="component" value="Unassembled WGS sequence"/>
</dbReference>
<name>A0A1R3V410_9HYPH</name>
<dbReference type="AlphaFoldDB" id="A0A1R3V410"/>
<reference evidence="3" key="1">
    <citation type="submission" date="2017-01" db="EMBL/GenBank/DDBJ databases">
        <authorList>
            <person name="Brunel B."/>
        </authorList>
    </citation>
    <scope>NUCLEOTIDE SEQUENCE [LARGE SCALE GENOMIC DNA]</scope>
</reference>
<evidence type="ECO:0000313" key="2">
    <source>
        <dbReference type="EMBL" id="SIT54644.1"/>
    </source>
</evidence>
<dbReference type="EMBL" id="FTPD01000009">
    <property type="protein sequence ID" value="SIT54644.1"/>
    <property type="molecule type" value="Genomic_DNA"/>
</dbReference>
<evidence type="ECO:0000313" key="3">
    <source>
        <dbReference type="Proteomes" id="UP000188388"/>
    </source>
</evidence>